<evidence type="ECO:0000313" key="2">
    <source>
        <dbReference type="EMBL" id="QDV81761.1"/>
    </source>
</evidence>
<feature type="transmembrane region" description="Helical" evidence="1">
    <location>
        <begin position="29"/>
        <end position="49"/>
    </location>
</feature>
<protein>
    <submittedName>
        <fullName evidence="2">Uncharacterized protein</fullName>
    </submittedName>
</protein>
<evidence type="ECO:0000313" key="3">
    <source>
        <dbReference type="Proteomes" id="UP000318081"/>
    </source>
</evidence>
<keyword evidence="3" id="KW-1185">Reference proteome</keyword>
<dbReference type="Proteomes" id="UP000318081">
    <property type="component" value="Chromosome"/>
</dbReference>
<keyword evidence="1" id="KW-0472">Membrane</keyword>
<dbReference type="SUPFAM" id="SSF48484">
    <property type="entry name" value="Lipoxigenase"/>
    <property type="match status" value="1"/>
</dbReference>
<feature type="transmembrane region" description="Helical" evidence="1">
    <location>
        <begin position="177"/>
        <end position="198"/>
    </location>
</feature>
<accession>A0ABX5XIU6</accession>
<feature type="transmembrane region" description="Helical" evidence="1">
    <location>
        <begin position="262"/>
        <end position="283"/>
    </location>
</feature>
<feature type="transmembrane region" description="Helical" evidence="1">
    <location>
        <begin position="97"/>
        <end position="117"/>
    </location>
</feature>
<sequence>MQANTQITPPGTEKFTLPVPPNFGVTDSFFSAASLLVFFVASVLAIAYLPLLPRWAVAPFWFTAFGSGLGFLYETWLLLRAAPYQLLGTAMGRVLQAIRLGNLAAVFGSVYLAYGLLTLGAFGHAGWVTALVGVVTGFLLVVFLFRGPQYIAAAILAIGLLVLLTLVFASDGLLGGIWVRVTLSIAALGLFATTVIGSETPRRSTIFHLVATAVVVLLYFGFQRESEASPHKIETGIGLRLLVSVPIGMGLAFYLLPQTWAIFRSLVSGWTWPYFYLFIAGGMRIKRPDRLGKLYDGREDELKPLGLLPYYIAHPRNLTHPVSVPCLDEALTLKVHAFGFLARLVKFAFATASLVNRVFPIANIDVPLRLKPRMQPWTDGHDHWPNQFLQRVYLPRLGWFSIESGVRGPGFQPTPQTAIEAYKNGQLLAFLVEYGIAGTFIQPINRDGRQAFVMDLSRLEKYATKSDYESYGGMAYFVIDDAERCMNLTHVVAPHSDVELAVDPTDARFRHAEDMILASVYFYVVSGKHLVEIHMGLNLVEVALFNSFDAKQQWFHPVRLALYPHLFAHELAEELTTQNLLEDKAVFPQIFATTNVSLMRHLNDRFGEYALAGDENFDLRERILLTGRAGQALEDVLPRSSLVWEKRYAAIWLKYATDLVDAAYASDGAVAADECVQMLYANLSATFREPMPARFGELRTRQGLARFIADMMHHLIIRHEVYGTSGVRLALDPRINKVQVPKDGGPYGLDDWRSLACVAMATSRVRYTLLKTDYKNVFDDLQDPGVNQKYRAAHDRMKGKLDELENIFKSDGVNNYDTLRLLPSELDIGAGY</sequence>
<feature type="transmembrane region" description="Helical" evidence="1">
    <location>
        <begin position="56"/>
        <end position="77"/>
    </location>
</feature>
<keyword evidence="1" id="KW-0812">Transmembrane</keyword>
<evidence type="ECO:0000256" key="1">
    <source>
        <dbReference type="SAM" id="Phobius"/>
    </source>
</evidence>
<dbReference type="Gene3D" id="1.20.245.10">
    <property type="entry name" value="Lipoxygenase-1, Domain 5"/>
    <property type="match status" value="1"/>
</dbReference>
<feature type="transmembrane region" description="Helical" evidence="1">
    <location>
        <begin position="124"/>
        <end position="145"/>
    </location>
</feature>
<reference evidence="2 3" key="1">
    <citation type="submission" date="2019-02" db="EMBL/GenBank/DDBJ databases">
        <title>Deep-cultivation of Planctomycetes and their phenomic and genomic characterization uncovers novel biology.</title>
        <authorList>
            <person name="Wiegand S."/>
            <person name="Jogler M."/>
            <person name="Boedeker C."/>
            <person name="Pinto D."/>
            <person name="Vollmers J."/>
            <person name="Rivas-Marin E."/>
            <person name="Kohn T."/>
            <person name="Peeters S.H."/>
            <person name="Heuer A."/>
            <person name="Rast P."/>
            <person name="Oberbeckmann S."/>
            <person name="Bunk B."/>
            <person name="Jeske O."/>
            <person name="Meyerdierks A."/>
            <person name="Storesund J.E."/>
            <person name="Kallscheuer N."/>
            <person name="Luecker S."/>
            <person name="Lage O.M."/>
            <person name="Pohl T."/>
            <person name="Merkel B.J."/>
            <person name="Hornburger P."/>
            <person name="Mueller R.-W."/>
            <person name="Bruemmer F."/>
            <person name="Labrenz M."/>
            <person name="Spormann A.M."/>
            <person name="Op den Camp H."/>
            <person name="Overmann J."/>
            <person name="Amann R."/>
            <person name="Jetten M.S.M."/>
            <person name="Mascher T."/>
            <person name="Medema M.H."/>
            <person name="Devos D.P."/>
            <person name="Kaster A.-K."/>
            <person name="Ovreas L."/>
            <person name="Rohde M."/>
            <person name="Galperin M.Y."/>
            <person name="Jogler C."/>
        </authorList>
    </citation>
    <scope>NUCLEOTIDE SEQUENCE [LARGE SCALE GENOMIC DNA]</scope>
    <source>
        <strain evidence="2 3">TBK1r</strain>
    </source>
</reference>
<gene>
    <name evidence="2" type="ORF">TBK1r_06810</name>
</gene>
<keyword evidence="1" id="KW-1133">Transmembrane helix</keyword>
<dbReference type="InterPro" id="IPR036226">
    <property type="entry name" value="LipOase_C_sf"/>
</dbReference>
<feature type="transmembrane region" description="Helical" evidence="1">
    <location>
        <begin position="204"/>
        <end position="222"/>
    </location>
</feature>
<feature type="transmembrane region" description="Helical" evidence="1">
    <location>
        <begin position="237"/>
        <end position="256"/>
    </location>
</feature>
<dbReference type="EMBL" id="CP036432">
    <property type="protein sequence ID" value="QDV81761.1"/>
    <property type="molecule type" value="Genomic_DNA"/>
</dbReference>
<dbReference type="RefSeq" id="WP_145207508.1">
    <property type="nucleotide sequence ID" value="NZ_CP036432.1"/>
</dbReference>
<feature type="transmembrane region" description="Helical" evidence="1">
    <location>
        <begin position="151"/>
        <end position="170"/>
    </location>
</feature>
<proteinExistence type="predicted"/>
<organism evidence="2 3">
    <name type="scientific">Stieleria magnilauensis</name>
    <dbReference type="NCBI Taxonomy" id="2527963"/>
    <lineage>
        <taxon>Bacteria</taxon>
        <taxon>Pseudomonadati</taxon>
        <taxon>Planctomycetota</taxon>
        <taxon>Planctomycetia</taxon>
        <taxon>Pirellulales</taxon>
        <taxon>Pirellulaceae</taxon>
        <taxon>Stieleria</taxon>
    </lineage>
</organism>
<name>A0ABX5XIU6_9BACT</name>